<reference evidence="7 8" key="1">
    <citation type="journal article" date="2010" name="Science">
        <title>Genomic analysis of organismal complexity in the multicellular green alga Volvox carteri.</title>
        <authorList>
            <person name="Prochnik S.E."/>
            <person name="Umen J."/>
            <person name="Nedelcu A.M."/>
            <person name="Hallmann A."/>
            <person name="Miller S.M."/>
            <person name="Nishii I."/>
            <person name="Ferris P."/>
            <person name="Kuo A."/>
            <person name="Mitros T."/>
            <person name="Fritz-Laylin L.K."/>
            <person name="Hellsten U."/>
            <person name="Chapman J."/>
            <person name="Simakov O."/>
            <person name="Rensing S.A."/>
            <person name="Terry A."/>
            <person name="Pangilinan J."/>
            <person name="Kapitonov V."/>
            <person name="Jurka J."/>
            <person name="Salamov A."/>
            <person name="Shapiro H."/>
            <person name="Schmutz J."/>
            <person name="Grimwood J."/>
            <person name="Lindquist E."/>
            <person name="Lucas S."/>
            <person name="Grigoriev I.V."/>
            <person name="Schmitt R."/>
            <person name="Kirk D."/>
            <person name="Rokhsar D.S."/>
        </authorList>
    </citation>
    <scope>NUCLEOTIDE SEQUENCE [LARGE SCALE GENOMIC DNA]</scope>
    <source>
        <strain evidence="8">f. Nagariensis / Eve</strain>
    </source>
</reference>
<dbReference type="EMBL" id="GL378430">
    <property type="protein sequence ID" value="EFJ40024.1"/>
    <property type="molecule type" value="Genomic_DNA"/>
</dbReference>
<feature type="domain" description="Alpha-ketoglutarate-dependent dioxygenase AlkB-like" evidence="6">
    <location>
        <begin position="180"/>
        <end position="254"/>
    </location>
</feature>
<feature type="region of interest" description="Disordered" evidence="4">
    <location>
        <begin position="42"/>
        <end position="80"/>
    </location>
</feature>
<proteinExistence type="inferred from homology"/>
<dbReference type="GO" id="GO:0030488">
    <property type="term" value="P:tRNA methylation"/>
    <property type="evidence" value="ECO:0007669"/>
    <property type="project" value="TreeGrafter"/>
</dbReference>
<dbReference type="GO" id="GO:0106335">
    <property type="term" value="F:tRNA (5-carboxymethyluridine(34)-5-O)-methyltransferase activity"/>
    <property type="evidence" value="ECO:0007669"/>
    <property type="project" value="TreeGrafter"/>
</dbReference>
<dbReference type="PANTHER" id="PTHR13069:SF21">
    <property type="entry name" value="ALKYLATED DNA REPAIR PROTEIN ALKB HOMOLOG 8"/>
    <property type="match status" value="1"/>
</dbReference>
<dbReference type="InterPro" id="IPR013216">
    <property type="entry name" value="Methyltransf_11"/>
</dbReference>
<keyword evidence="8" id="KW-1185">Reference proteome</keyword>
<sequence>MAFTKAPPGAVTRYLWVGGVYGMSVHHLAELFAPYGNPTVVLPESGENSRARSRRPPPPPSQQQQQQQQQQEEEHQQHQQQVLGGYHAFLAFEAEGDAAAAVAAVPRDTPWPAAGGRKLVLTYADMRRDKRPVPRSVSTSADDLGIPGLGLLEEFVTEEEELRLLAAVLGAAGEGGETRNVDPSRPMGHLPPWVSDLVERISALPEVSQPLDQLTVNEYDPGVGLAPHVDTHSAFTGPIISLSLGSTAVMEMRRGEVRGYPCNCNYPDCCDSQQQPNDDDDGDQQAQQPQMSAEQQQQQQHADPQREQEGKEKEEEARLAALEAEYVHKVYDAIAPHFSATRFAIWPRVRSFIESLPKGAVVADVGCGNGKYFGVRRDLAVLGSDISSGLAEVAAQRLHAPGLPPSASPPAADALVADALHLPYRPGSCDGVLCIAVLHHLSSRRRRIDTSKSAVVFQRYYHLFERSELVGLVEQALREGPAGGLGNDGDVDTDGGDGGAVVYGMGTTTNLAPPWGVIEEVFYDRSNWCIIFRRDR</sequence>
<comment type="similarity">
    <text evidence="1">Belongs to the alkB family.</text>
</comment>
<dbReference type="AlphaFoldDB" id="D8UJS0"/>
<dbReference type="eggNOG" id="KOG4176">
    <property type="taxonomic scope" value="Eukaryota"/>
</dbReference>
<dbReference type="Gene3D" id="2.60.120.590">
    <property type="entry name" value="Alpha-ketoglutarate-dependent dioxygenase AlkB-like"/>
    <property type="match status" value="1"/>
</dbReference>
<evidence type="ECO:0000259" key="6">
    <source>
        <dbReference type="Pfam" id="PF13532"/>
    </source>
</evidence>
<dbReference type="CDD" id="cd02440">
    <property type="entry name" value="AdoMet_MTases"/>
    <property type="match status" value="1"/>
</dbReference>
<dbReference type="GO" id="GO:0002098">
    <property type="term" value="P:tRNA wobble uridine modification"/>
    <property type="evidence" value="ECO:0007669"/>
    <property type="project" value="TreeGrafter"/>
</dbReference>
<dbReference type="GO" id="GO:0008757">
    <property type="term" value="F:S-adenosylmethionine-dependent methyltransferase activity"/>
    <property type="evidence" value="ECO:0007669"/>
    <property type="project" value="InterPro"/>
</dbReference>
<dbReference type="OrthoDB" id="271595at2759"/>
<dbReference type="Gene3D" id="3.40.50.150">
    <property type="entry name" value="Vaccinia Virus protein VP39"/>
    <property type="match status" value="1"/>
</dbReference>
<dbReference type="GO" id="GO:0005634">
    <property type="term" value="C:nucleus"/>
    <property type="evidence" value="ECO:0007669"/>
    <property type="project" value="TreeGrafter"/>
</dbReference>
<evidence type="ECO:0000313" key="7">
    <source>
        <dbReference type="EMBL" id="EFJ40024.1"/>
    </source>
</evidence>
<dbReference type="eggNOG" id="KOG1331">
    <property type="taxonomic scope" value="Eukaryota"/>
</dbReference>
<dbReference type="SUPFAM" id="SSF53335">
    <property type="entry name" value="S-adenosyl-L-methionine-dependent methyltransferases"/>
    <property type="match status" value="1"/>
</dbReference>
<dbReference type="InterPro" id="IPR027450">
    <property type="entry name" value="AlkB-like"/>
</dbReference>
<dbReference type="Pfam" id="PF08241">
    <property type="entry name" value="Methyltransf_11"/>
    <property type="match status" value="1"/>
</dbReference>
<keyword evidence="2" id="KW-0489">Methyltransferase</keyword>
<dbReference type="GO" id="GO:0000049">
    <property type="term" value="F:tRNA binding"/>
    <property type="evidence" value="ECO:0007669"/>
    <property type="project" value="TreeGrafter"/>
</dbReference>
<evidence type="ECO:0000256" key="1">
    <source>
        <dbReference type="ARBA" id="ARBA00007879"/>
    </source>
</evidence>
<accession>D8UJS0</accession>
<dbReference type="GeneID" id="9621204"/>
<feature type="domain" description="Methyltransferase type 11" evidence="5">
    <location>
        <begin position="364"/>
        <end position="446"/>
    </location>
</feature>
<evidence type="ECO:0000256" key="3">
    <source>
        <dbReference type="ARBA" id="ARBA00022679"/>
    </source>
</evidence>
<evidence type="ECO:0000259" key="5">
    <source>
        <dbReference type="Pfam" id="PF08241"/>
    </source>
</evidence>
<feature type="compositionally biased region" description="Basic and acidic residues" evidence="4">
    <location>
        <begin position="303"/>
        <end position="316"/>
    </location>
</feature>
<feature type="compositionally biased region" description="Low complexity" evidence="4">
    <location>
        <begin position="284"/>
        <end position="302"/>
    </location>
</feature>
<organism evidence="8">
    <name type="scientific">Volvox carteri f. nagariensis</name>
    <dbReference type="NCBI Taxonomy" id="3068"/>
    <lineage>
        <taxon>Eukaryota</taxon>
        <taxon>Viridiplantae</taxon>
        <taxon>Chlorophyta</taxon>
        <taxon>core chlorophytes</taxon>
        <taxon>Chlorophyceae</taxon>
        <taxon>CS clade</taxon>
        <taxon>Chlamydomonadales</taxon>
        <taxon>Volvocaceae</taxon>
        <taxon>Volvox</taxon>
    </lineage>
</organism>
<dbReference type="InterPro" id="IPR029063">
    <property type="entry name" value="SAM-dependent_MTases_sf"/>
</dbReference>
<evidence type="ECO:0000256" key="4">
    <source>
        <dbReference type="SAM" id="MobiDB-lite"/>
    </source>
</evidence>
<dbReference type="STRING" id="3068.D8UJS0"/>
<evidence type="ECO:0000313" key="8">
    <source>
        <dbReference type="Proteomes" id="UP000001058"/>
    </source>
</evidence>
<dbReference type="RefSeq" id="XP_002958893.1">
    <property type="nucleotide sequence ID" value="XM_002958847.1"/>
</dbReference>
<feature type="region of interest" description="Disordered" evidence="4">
    <location>
        <begin position="273"/>
        <end position="316"/>
    </location>
</feature>
<dbReference type="PANTHER" id="PTHR13069">
    <property type="entry name" value="ALKYLATED DNA REPAIR PROTEIN ALKB HOMOLOG 8"/>
    <property type="match status" value="1"/>
</dbReference>
<gene>
    <name evidence="7" type="ORF">VOLCADRAFT_108374</name>
</gene>
<dbReference type="InParanoid" id="D8UJS0"/>
<evidence type="ECO:0000256" key="2">
    <source>
        <dbReference type="ARBA" id="ARBA00022603"/>
    </source>
</evidence>
<dbReference type="GO" id="GO:0005737">
    <property type="term" value="C:cytoplasm"/>
    <property type="evidence" value="ECO:0007669"/>
    <property type="project" value="TreeGrafter"/>
</dbReference>
<keyword evidence="3" id="KW-0808">Transferase</keyword>
<name>D8UJS0_VOLCA</name>
<protein>
    <recommendedName>
        <fullName evidence="9">Methyltransferase type 11 domain-containing protein</fullName>
    </recommendedName>
</protein>
<dbReference type="InterPro" id="IPR051422">
    <property type="entry name" value="AlkB_tRNA_MeTrf/Diox"/>
</dbReference>
<dbReference type="SUPFAM" id="SSF51197">
    <property type="entry name" value="Clavaminate synthase-like"/>
    <property type="match status" value="1"/>
</dbReference>
<dbReference type="KEGG" id="vcn:VOLCADRAFT_108374"/>
<evidence type="ECO:0008006" key="9">
    <source>
        <dbReference type="Google" id="ProtNLM"/>
    </source>
</evidence>
<dbReference type="InterPro" id="IPR037151">
    <property type="entry name" value="AlkB-like_sf"/>
</dbReference>
<dbReference type="Pfam" id="PF13532">
    <property type="entry name" value="2OG-FeII_Oxy_2"/>
    <property type="match status" value="1"/>
</dbReference>
<dbReference type="Proteomes" id="UP000001058">
    <property type="component" value="Unassembled WGS sequence"/>
</dbReference>